<reference evidence="1 3" key="2">
    <citation type="journal article" date="2014" name="BMC Genomics">
        <title>An improved genome release (version Mt4.0) for the model legume Medicago truncatula.</title>
        <authorList>
            <person name="Tang H."/>
            <person name="Krishnakumar V."/>
            <person name="Bidwell S."/>
            <person name="Rosen B."/>
            <person name="Chan A."/>
            <person name="Zhou S."/>
            <person name="Gentzbittel L."/>
            <person name="Childs K.L."/>
            <person name="Yandell M."/>
            <person name="Gundlach H."/>
            <person name="Mayer K.F."/>
            <person name="Schwartz D.C."/>
            <person name="Town C.D."/>
        </authorList>
    </citation>
    <scope>GENOME REANNOTATION</scope>
    <source>
        <strain evidence="1">A17</strain>
        <strain evidence="2 3">cv. Jemalong A17</strain>
    </source>
</reference>
<dbReference type="Proteomes" id="UP000002051">
    <property type="component" value="Chromosome 3"/>
</dbReference>
<dbReference type="EnsemblPlants" id="KEH35549">
    <property type="protein sequence ID" value="KEH35549"/>
    <property type="gene ID" value="MTR_3g094030"/>
</dbReference>
<sequence length="67" mass="7856">MDLLYAQKLNSMVCPWHTMSTPMNNSHQQQKFMIKGSLVQQGRSENRHKDLLVMLGAEMRTQIEKCY</sequence>
<reference evidence="1 3" key="1">
    <citation type="journal article" date="2011" name="Nature">
        <title>The Medicago genome provides insight into the evolution of rhizobial symbioses.</title>
        <authorList>
            <person name="Young N.D."/>
            <person name="Debelle F."/>
            <person name="Oldroyd G.E."/>
            <person name="Geurts R."/>
            <person name="Cannon S.B."/>
            <person name="Udvardi M.K."/>
            <person name="Benedito V.A."/>
            <person name="Mayer K.F."/>
            <person name="Gouzy J."/>
            <person name="Schoof H."/>
            <person name="Van de Peer Y."/>
            <person name="Proost S."/>
            <person name="Cook D.R."/>
            <person name="Meyers B.C."/>
            <person name="Spannagl M."/>
            <person name="Cheung F."/>
            <person name="De Mita S."/>
            <person name="Krishnakumar V."/>
            <person name="Gundlach H."/>
            <person name="Zhou S."/>
            <person name="Mudge J."/>
            <person name="Bharti A.K."/>
            <person name="Murray J.D."/>
            <person name="Naoumkina M.A."/>
            <person name="Rosen B."/>
            <person name="Silverstein K.A."/>
            <person name="Tang H."/>
            <person name="Rombauts S."/>
            <person name="Zhao P.X."/>
            <person name="Zhou P."/>
            <person name="Barbe V."/>
            <person name="Bardou P."/>
            <person name="Bechner M."/>
            <person name="Bellec A."/>
            <person name="Berger A."/>
            <person name="Berges H."/>
            <person name="Bidwell S."/>
            <person name="Bisseling T."/>
            <person name="Choisne N."/>
            <person name="Couloux A."/>
            <person name="Denny R."/>
            <person name="Deshpande S."/>
            <person name="Dai X."/>
            <person name="Doyle J.J."/>
            <person name="Dudez A.M."/>
            <person name="Farmer A.D."/>
            <person name="Fouteau S."/>
            <person name="Franken C."/>
            <person name="Gibelin C."/>
            <person name="Gish J."/>
            <person name="Goldstein S."/>
            <person name="Gonzalez A.J."/>
            <person name="Green P.J."/>
            <person name="Hallab A."/>
            <person name="Hartog M."/>
            <person name="Hua A."/>
            <person name="Humphray S.J."/>
            <person name="Jeong D.H."/>
            <person name="Jing Y."/>
            <person name="Jocker A."/>
            <person name="Kenton S.M."/>
            <person name="Kim D.J."/>
            <person name="Klee K."/>
            <person name="Lai H."/>
            <person name="Lang C."/>
            <person name="Lin S."/>
            <person name="Macmil S.L."/>
            <person name="Magdelenat G."/>
            <person name="Matthews L."/>
            <person name="McCorrison J."/>
            <person name="Monaghan E.L."/>
            <person name="Mun J.H."/>
            <person name="Najar F.Z."/>
            <person name="Nicholson C."/>
            <person name="Noirot C."/>
            <person name="O'Bleness M."/>
            <person name="Paule C.R."/>
            <person name="Poulain J."/>
            <person name="Prion F."/>
            <person name="Qin B."/>
            <person name="Qu C."/>
            <person name="Retzel E.F."/>
            <person name="Riddle C."/>
            <person name="Sallet E."/>
            <person name="Samain S."/>
            <person name="Samson N."/>
            <person name="Sanders I."/>
            <person name="Saurat O."/>
            <person name="Scarpelli C."/>
            <person name="Schiex T."/>
            <person name="Segurens B."/>
            <person name="Severin A.J."/>
            <person name="Sherrier D.J."/>
            <person name="Shi R."/>
            <person name="Sims S."/>
            <person name="Singer S.R."/>
            <person name="Sinharoy S."/>
            <person name="Sterck L."/>
            <person name="Viollet A."/>
            <person name="Wang B.B."/>
            <person name="Wang K."/>
            <person name="Wang M."/>
            <person name="Wang X."/>
            <person name="Warfsmann J."/>
            <person name="Weissenbach J."/>
            <person name="White D.D."/>
            <person name="White J.D."/>
            <person name="Wiley G.B."/>
            <person name="Wincker P."/>
            <person name="Xing Y."/>
            <person name="Yang L."/>
            <person name="Yao Z."/>
            <person name="Ying F."/>
            <person name="Zhai J."/>
            <person name="Zhou L."/>
            <person name="Zuber A."/>
            <person name="Denarie J."/>
            <person name="Dixon R.A."/>
            <person name="May G.D."/>
            <person name="Schwartz D.C."/>
            <person name="Rogers J."/>
            <person name="Quetier F."/>
            <person name="Town C.D."/>
            <person name="Roe B.A."/>
        </authorList>
    </citation>
    <scope>NUCLEOTIDE SEQUENCE [LARGE SCALE GENOMIC DNA]</scope>
    <source>
        <strain evidence="1">A17</strain>
        <strain evidence="2 3">cv. Jemalong A17</strain>
    </source>
</reference>
<gene>
    <name evidence="1" type="ordered locus">MTR_3g094030</name>
</gene>
<evidence type="ECO:0000313" key="3">
    <source>
        <dbReference type="Proteomes" id="UP000002051"/>
    </source>
</evidence>
<dbReference type="AlphaFoldDB" id="A0A072V0J7"/>
<protein>
    <submittedName>
        <fullName evidence="1 2">Uncharacterized protein</fullName>
    </submittedName>
</protein>
<evidence type="ECO:0000313" key="2">
    <source>
        <dbReference type="EnsemblPlants" id="KEH35549"/>
    </source>
</evidence>
<reference evidence="2" key="3">
    <citation type="submission" date="2015-04" db="UniProtKB">
        <authorList>
            <consortium name="EnsemblPlants"/>
        </authorList>
    </citation>
    <scope>IDENTIFICATION</scope>
    <source>
        <strain evidence="2">cv. Jemalong A17</strain>
    </source>
</reference>
<evidence type="ECO:0000313" key="1">
    <source>
        <dbReference type="EMBL" id="KEH35549.1"/>
    </source>
</evidence>
<dbReference type="EMBL" id="CM001219">
    <property type="protein sequence ID" value="KEH35549.1"/>
    <property type="molecule type" value="Genomic_DNA"/>
</dbReference>
<name>A0A072V0J7_MEDTR</name>
<accession>A0A072V0J7</accession>
<keyword evidence="3" id="KW-1185">Reference proteome</keyword>
<dbReference type="HOGENOM" id="CLU_2816239_0_0_1"/>
<proteinExistence type="predicted"/>
<organism evidence="1 3">
    <name type="scientific">Medicago truncatula</name>
    <name type="common">Barrel medic</name>
    <name type="synonym">Medicago tribuloides</name>
    <dbReference type="NCBI Taxonomy" id="3880"/>
    <lineage>
        <taxon>Eukaryota</taxon>
        <taxon>Viridiplantae</taxon>
        <taxon>Streptophyta</taxon>
        <taxon>Embryophyta</taxon>
        <taxon>Tracheophyta</taxon>
        <taxon>Spermatophyta</taxon>
        <taxon>Magnoliopsida</taxon>
        <taxon>eudicotyledons</taxon>
        <taxon>Gunneridae</taxon>
        <taxon>Pentapetalae</taxon>
        <taxon>rosids</taxon>
        <taxon>fabids</taxon>
        <taxon>Fabales</taxon>
        <taxon>Fabaceae</taxon>
        <taxon>Papilionoideae</taxon>
        <taxon>50 kb inversion clade</taxon>
        <taxon>NPAAA clade</taxon>
        <taxon>Hologalegina</taxon>
        <taxon>IRL clade</taxon>
        <taxon>Trifolieae</taxon>
        <taxon>Medicago</taxon>
    </lineage>
</organism>